<dbReference type="Proteomes" id="UP000248326">
    <property type="component" value="Unassembled WGS sequence"/>
</dbReference>
<comment type="caution">
    <text evidence="2">The sequence shown here is derived from an EMBL/GenBank/DDBJ whole genome shotgun (WGS) entry which is preliminary data.</text>
</comment>
<dbReference type="AlphaFoldDB" id="A0A318S797"/>
<evidence type="ECO:0000313" key="2">
    <source>
        <dbReference type="EMBL" id="PYE52919.1"/>
    </source>
</evidence>
<evidence type="ECO:0000256" key="1">
    <source>
        <dbReference type="SAM" id="SignalP"/>
    </source>
</evidence>
<keyword evidence="1" id="KW-0732">Signal</keyword>
<organism evidence="2 3">
    <name type="scientific">Deinococcus yavapaiensis KR-236</name>
    <dbReference type="NCBI Taxonomy" id="694435"/>
    <lineage>
        <taxon>Bacteria</taxon>
        <taxon>Thermotogati</taxon>
        <taxon>Deinococcota</taxon>
        <taxon>Deinococci</taxon>
        <taxon>Deinococcales</taxon>
        <taxon>Deinococcaceae</taxon>
        <taxon>Deinococcus</taxon>
    </lineage>
</organism>
<evidence type="ECO:0000313" key="3">
    <source>
        <dbReference type="Proteomes" id="UP000248326"/>
    </source>
</evidence>
<sequence length="158" mass="16984">MTTSRYAEDMKRAIAVLAVLSCSLASAQTVAELLTVTAIQSTLDKTLTIRLPTGTSFVSNRAYADKLAPSLLAAESPKFGEYQLFVARGYATRLADAYVANLKTSFAASGFMESASRTVKVGADTWTRTDFANDEGRPMALFVTKRADGVYFLTATGK</sequence>
<protein>
    <submittedName>
        <fullName evidence="2">Uncharacterized protein</fullName>
    </submittedName>
</protein>
<feature type="chain" id="PRO_5016340783" evidence="1">
    <location>
        <begin position="28"/>
        <end position="158"/>
    </location>
</feature>
<reference evidence="2 3" key="1">
    <citation type="submission" date="2018-06" db="EMBL/GenBank/DDBJ databases">
        <title>Genomic Encyclopedia of Type Strains, Phase IV (KMG-IV): sequencing the most valuable type-strain genomes for metagenomic binning, comparative biology and taxonomic classification.</title>
        <authorList>
            <person name="Goeker M."/>
        </authorList>
    </citation>
    <scope>NUCLEOTIDE SEQUENCE [LARGE SCALE GENOMIC DNA]</scope>
    <source>
        <strain evidence="2 3">DSM 18048</strain>
    </source>
</reference>
<name>A0A318S797_9DEIO</name>
<keyword evidence="3" id="KW-1185">Reference proteome</keyword>
<accession>A0A318S797</accession>
<feature type="signal peptide" evidence="1">
    <location>
        <begin position="1"/>
        <end position="27"/>
    </location>
</feature>
<proteinExistence type="predicted"/>
<gene>
    <name evidence="2" type="ORF">DES52_11191</name>
</gene>
<dbReference type="EMBL" id="QJSX01000011">
    <property type="protein sequence ID" value="PYE52919.1"/>
    <property type="molecule type" value="Genomic_DNA"/>
</dbReference>